<dbReference type="AlphaFoldDB" id="A0A4P8HZG7"/>
<gene>
    <name evidence="3" type="ORF">FCL38_29570</name>
    <name evidence="2" type="ORF">FHS02_004883</name>
</gene>
<feature type="domain" description="Phasin" evidence="1">
    <location>
        <begin position="6"/>
        <end position="109"/>
    </location>
</feature>
<dbReference type="InterPro" id="IPR018968">
    <property type="entry name" value="Phasin"/>
</dbReference>
<sequence length="188" mass="19540">MSTIPEQFSNAAKANLDNQFTNFSALTSKAFEGFEKLIALNLATAKASLEGSSVTAKQLLSASNPQEFFSLSTAQAQPAAEKFVAYGRQVSSIAAETAAEFSKAAKAQFSETNSKVLSLVNEATKNAPAGSENAIALFKTALGNADAGYQQFTRSAKQASDTIEANVNAAVSQFNTAVKKGPIAAAAE</sequence>
<evidence type="ECO:0000313" key="2">
    <source>
        <dbReference type="EMBL" id="MBB3224024.1"/>
    </source>
</evidence>
<name>A0A4P8HZG7_9BURK</name>
<evidence type="ECO:0000313" key="3">
    <source>
        <dbReference type="EMBL" id="QCP14100.1"/>
    </source>
</evidence>
<dbReference type="EMBL" id="JACHXS010000011">
    <property type="protein sequence ID" value="MBB3224024.1"/>
    <property type="molecule type" value="Genomic_DNA"/>
</dbReference>
<evidence type="ECO:0000313" key="4">
    <source>
        <dbReference type="Proteomes" id="UP000298763"/>
    </source>
</evidence>
<dbReference type="EMBL" id="CP040017">
    <property type="protein sequence ID" value="QCP14100.1"/>
    <property type="molecule type" value="Genomic_DNA"/>
</dbReference>
<proteinExistence type="predicted"/>
<dbReference type="OrthoDB" id="5298576at2"/>
<reference evidence="3 4" key="1">
    <citation type="submission" date="2019-05" db="EMBL/GenBank/DDBJ databases">
        <title>Draft Genome Sequences of Six Type Strains of the Genus Massilia.</title>
        <authorList>
            <person name="Miess H."/>
            <person name="Frediansyhah A."/>
            <person name="Gross H."/>
        </authorList>
    </citation>
    <scope>NUCLEOTIDE SEQUENCE [LARGE SCALE GENOMIC DNA]</scope>
    <source>
        <strain evidence="3 4">DSMZ 26121</strain>
    </source>
</reference>
<keyword evidence="4" id="KW-1185">Reference proteome</keyword>
<dbReference type="RefSeq" id="WP_137316873.1">
    <property type="nucleotide sequence ID" value="NZ_CP040017.1"/>
</dbReference>
<evidence type="ECO:0000259" key="1">
    <source>
        <dbReference type="Pfam" id="PF09361"/>
    </source>
</evidence>
<organism evidence="2 5">
    <name type="scientific">Pseudoduganella umbonata</name>
    <dbReference type="NCBI Taxonomy" id="864828"/>
    <lineage>
        <taxon>Bacteria</taxon>
        <taxon>Pseudomonadati</taxon>
        <taxon>Pseudomonadota</taxon>
        <taxon>Betaproteobacteria</taxon>
        <taxon>Burkholderiales</taxon>
        <taxon>Oxalobacteraceae</taxon>
        <taxon>Telluria group</taxon>
        <taxon>Pseudoduganella</taxon>
    </lineage>
</organism>
<evidence type="ECO:0000313" key="5">
    <source>
        <dbReference type="Proteomes" id="UP000584325"/>
    </source>
</evidence>
<dbReference type="Pfam" id="PF09361">
    <property type="entry name" value="Phasin_2"/>
    <property type="match status" value="1"/>
</dbReference>
<accession>A0A4P8HZG7</accession>
<protein>
    <submittedName>
        <fullName evidence="2">Phasin family protein</fullName>
    </submittedName>
</protein>
<dbReference type="Proteomes" id="UP000584325">
    <property type="component" value="Unassembled WGS sequence"/>
</dbReference>
<dbReference type="InterPro" id="IPR010127">
    <property type="entry name" value="Phasin_subfam-1"/>
</dbReference>
<dbReference type="NCBIfam" id="TIGR01841">
    <property type="entry name" value="phasin"/>
    <property type="match status" value="1"/>
</dbReference>
<reference evidence="2 5" key="2">
    <citation type="submission" date="2020-08" db="EMBL/GenBank/DDBJ databases">
        <title>Genomic Encyclopedia of Type Strains, Phase III (KMG-III): the genomes of soil and plant-associated and newly described type strains.</title>
        <authorList>
            <person name="Whitman W."/>
        </authorList>
    </citation>
    <scope>NUCLEOTIDE SEQUENCE [LARGE SCALE GENOMIC DNA]</scope>
    <source>
        <strain evidence="2 5">CECT 7753</strain>
    </source>
</reference>
<dbReference type="Proteomes" id="UP000298763">
    <property type="component" value="Chromosome"/>
</dbReference>